<keyword evidence="4" id="KW-0949">S-adenosyl-L-methionine</keyword>
<keyword evidence="2" id="KW-0489">Methyltransferase</keyword>
<dbReference type="CDD" id="cd02440">
    <property type="entry name" value="AdoMet_MTases"/>
    <property type="match status" value="1"/>
</dbReference>
<dbReference type="PANTHER" id="PTHR43667:SF1">
    <property type="entry name" value="CYCLOPROPANE-FATTY-ACYL-PHOSPHOLIPID SYNTHASE"/>
    <property type="match status" value="1"/>
</dbReference>
<protein>
    <submittedName>
        <fullName evidence="7">Cyclopropane-fatty-acyl-phospholipid synthase</fullName>
    </submittedName>
</protein>
<keyword evidence="8" id="KW-1185">Reference proteome</keyword>
<dbReference type="PANTHER" id="PTHR43667">
    <property type="entry name" value="CYCLOPROPANE-FATTY-ACYL-PHOSPHOLIPID SYNTHASE"/>
    <property type="match status" value="1"/>
</dbReference>
<comment type="caution">
    <text evidence="7">The sequence shown here is derived from an EMBL/GenBank/DDBJ whole genome shotgun (WGS) entry which is preliminary data.</text>
</comment>
<keyword evidence="3" id="KW-0808">Transferase</keyword>
<dbReference type="AlphaFoldDB" id="A0A2M9X9C6"/>
<dbReference type="RefSeq" id="WP_100707890.1">
    <property type="nucleotide sequence ID" value="NZ_NPDL01000009.1"/>
</dbReference>
<dbReference type="InterPro" id="IPR003333">
    <property type="entry name" value="CMAS"/>
</dbReference>
<dbReference type="GO" id="GO:0008610">
    <property type="term" value="P:lipid biosynthetic process"/>
    <property type="evidence" value="ECO:0007669"/>
    <property type="project" value="InterPro"/>
</dbReference>
<evidence type="ECO:0000256" key="4">
    <source>
        <dbReference type="ARBA" id="ARBA00022691"/>
    </source>
</evidence>
<dbReference type="Proteomes" id="UP000232196">
    <property type="component" value="Unassembled WGS sequence"/>
</dbReference>
<evidence type="ECO:0000256" key="6">
    <source>
        <dbReference type="PIRSR" id="PIRSR003085-1"/>
    </source>
</evidence>
<evidence type="ECO:0000256" key="3">
    <source>
        <dbReference type="ARBA" id="ARBA00022679"/>
    </source>
</evidence>
<dbReference type="InterPro" id="IPR029063">
    <property type="entry name" value="SAM-dependent_MTases_sf"/>
</dbReference>
<evidence type="ECO:0000313" key="8">
    <source>
        <dbReference type="Proteomes" id="UP000232196"/>
    </source>
</evidence>
<sequence length="372" mass="43393">MWKEKVRGKVEELFAKAGVSFGGNADWDIQVKDDRLFEKIFSNGSLGLGEAYMNGWFECGRFDETVRRLLDKGIEKATKTWGNLFLYIESVILNRQSKRRAFVIGERHYDLGNDLFELMLDKEMVYSCAYWKNANSLDEAQENKMDLICKKLDLQPGMKVLDIGCGWGGLARHAAKEYGAEVFGISVSKEQLALAEERSKNLKVKYELMDYRDVKGNFDSILSVGQMEHVGYKNYRTYMEIVYKSLKEKGLFLLHTIGSNDSNKVTDRWIEKYIFPNSHLPSAAQITKASENLFVLEDLHNFGPDYDKTLMAWYNNFEEGWDQIQKKYGERFRRMWEFYLLSCAGAFRSRKIQLWQFVFSKGDREEIYQAVR</sequence>
<organism evidence="7 8">
    <name type="scientific">Leptospira hartskeerlii</name>
    <dbReference type="NCBI Taxonomy" id="2023177"/>
    <lineage>
        <taxon>Bacteria</taxon>
        <taxon>Pseudomonadati</taxon>
        <taxon>Spirochaetota</taxon>
        <taxon>Spirochaetia</taxon>
        <taxon>Leptospirales</taxon>
        <taxon>Leptospiraceae</taxon>
        <taxon>Leptospira</taxon>
    </lineage>
</organism>
<reference evidence="7 8" key="1">
    <citation type="submission" date="2017-07" db="EMBL/GenBank/DDBJ databases">
        <title>Leptospira spp. isolated from tropical soils.</title>
        <authorList>
            <person name="Thibeaux R."/>
            <person name="Iraola G."/>
            <person name="Ferres I."/>
            <person name="Bierque E."/>
            <person name="Girault D."/>
            <person name="Soupe-Gilbert M.-E."/>
            <person name="Picardeau M."/>
            <person name="Goarant C."/>
        </authorList>
    </citation>
    <scope>NUCLEOTIDE SEQUENCE [LARGE SCALE GENOMIC DNA]</scope>
    <source>
        <strain evidence="7 8">MCA1-C-A1</strain>
    </source>
</reference>
<dbReference type="NCBIfam" id="NF008686">
    <property type="entry name" value="PRK11705.1"/>
    <property type="match status" value="1"/>
</dbReference>
<feature type="active site" evidence="6">
    <location>
        <position position="343"/>
    </location>
</feature>
<dbReference type="InterPro" id="IPR050723">
    <property type="entry name" value="CFA/CMAS"/>
</dbReference>
<comment type="similarity">
    <text evidence="1">Belongs to the CFA/CMAS family.</text>
</comment>
<evidence type="ECO:0000313" key="7">
    <source>
        <dbReference type="EMBL" id="PJZ24293.1"/>
    </source>
</evidence>
<dbReference type="GO" id="GO:0008168">
    <property type="term" value="F:methyltransferase activity"/>
    <property type="evidence" value="ECO:0007669"/>
    <property type="project" value="UniProtKB-KW"/>
</dbReference>
<dbReference type="Pfam" id="PF02353">
    <property type="entry name" value="CMAS"/>
    <property type="match status" value="1"/>
</dbReference>
<gene>
    <name evidence="7" type="ORF">CH357_16640</name>
</gene>
<evidence type="ECO:0000256" key="1">
    <source>
        <dbReference type="ARBA" id="ARBA00010815"/>
    </source>
</evidence>
<keyword evidence="5" id="KW-0443">Lipid metabolism</keyword>
<dbReference type="PIRSF" id="PIRSF003085">
    <property type="entry name" value="CMAS"/>
    <property type="match status" value="1"/>
</dbReference>
<accession>A0A2M9X9C6</accession>
<evidence type="ECO:0000256" key="5">
    <source>
        <dbReference type="ARBA" id="ARBA00023098"/>
    </source>
</evidence>
<dbReference type="GO" id="GO:0032259">
    <property type="term" value="P:methylation"/>
    <property type="evidence" value="ECO:0007669"/>
    <property type="project" value="UniProtKB-KW"/>
</dbReference>
<evidence type="ECO:0000256" key="2">
    <source>
        <dbReference type="ARBA" id="ARBA00022603"/>
    </source>
</evidence>
<dbReference type="Gene3D" id="3.40.50.150">
    <property type="entry name" value="Vaccinia Virus protein VP39"/>
    <property type="match status" value="1"/>
</dbReference>
<dbReference type="EMBL" id="NPDN01000009">
    <property type="protein sequence ID" value="PJZ24293.1"/>
    <property type="molecule type" value="Genomic_DNA"/>
</dbReference>
<proteinExistence type="inferred from homology"/>
<dbReference type="SUPFAM" id="SSF53335">
    <property type="entry name" value="S-adenosyl-L-methionine-dependent methyltransferases"/>
    <property type="match status" value="1"/>
</dbReference>
<dbReference type="OrthoDB" id="9782855at2"/>
<name>A0A2M9X9C6_9LEPT</name>